<name>A0ABS4JR44_9FIRM</name>
<dbReference type="InterPro" id="IPR025110">
    <property type="entry name" value="AMP-bd_C"/>
</dbReference>
<evidence type="ECO:0000256" key="2">
    <source>
        <dbReference type="ARBA" id="ARBA00022598"/>
    </source>
</evidence>
<dbReference type="InterPro" id="IPR000873">
    <property type="entry name" value="AMP-dep_synth/lig_dom"/>
</dbReference>
<evidence type="ECO:0000313" key="7">
    <source>
        <dbReference type="EMBL" id="MBP2018007.1"/>
    </source>
</evidence>
<dbReference type="InterPro" id="IPR042099">
    <property type="entry name" value="ANL_N_sf"/>
</dbReference>
<proteinExistence type="inferred from homology"/>
<dbReference type="CDD" id="cd12119">
    <property type="entry name" value="ttLC_FACS_AlkK_like"/>
    <property type="match status" value="1"/>
</dbReference>
<organism evidence="7 8">
    <name type="scientific">Symbiobacterium terraclitae</name>
    <dbReference type="NCBI Taxonomy" id="557451"/>
    <lineage>
        <taxon>Bacteria</taxon>
        <taxon>Bacillati</taxon>
        <taxon>Bacillota</taxon>
        <taxon>Clostridia</taxon>
        <taxon>Eubacteriales</taxon>
        <taxon>Symbiobacteriaceae</taxon>
        <taxon>Symbiobacterium</taxon>
    </lineage>
</organism>
<accession>A0ABS4JR44</accession>
<dbReference type="PANTHER" id="PTHR43859">
    <property type="entry name" value="ACYL-ACTIVATING ENZYME"/>
    <property type="match status" value="1"/>
</dbReference>
<evidence type="ECO:0000256" key="1">
    <source>
        <dbReference type="ARBA" id="ARBA00006432"/>
    </source>
</evidence>
<keyword evidence="8" id="KW-1185">Reference proteome</keyword>
<dbReference type="Gene3D" id="3.40.50.12780">
    <property type="entry name" value="N-terminal domain of ligase-like"/>
    <property type="match status" value="1"/>
</dbReference>
<sequence>MTMRHNLTLHTMLERARRYFPHKEIVSRTGSGILRYTYADYYDRTRKLAAALTKLGVRRGDRVGTIAWNHHRHLEAYFAVPCMGASLHTINLRLPPDHLAYVINHAGDRVLLVDPDLVPLVEAVKEQLETVEHYIIMADGPLPETKLSPVYSYEELLSAAPDDYRFPEDIDEWAEAGMCFSSATTGLPKGVTYAHRAIYLHSMMVCMADTVGIGEKDVVMPVVPMFHVNAWGMPFAATWMGSKQVLPGPRPDPHTLCKLMQDEKVTLAAGVPTVWMGVLQAMEQERYDLSSITRVACGGSAAPRALIEAYEQKLGVPFLHAYGMTEAAPVTHVSRLKSTLEDAPADERYAKKSKQGLLAPGLDMLVLKEDGTEVAWDGREMGEVVLRGPWIADSYYNDERSRATFREGWYYTGDVATVDPDGYMQIVDRMKDLVKSGGEWISSVDLENAIMAHPKVAEAAVVAVYHPKWQERPLACVVPKQGAELTAEEIKEFLKGRVADWWIPDEVIFISEVPKTSVGKFNKKVLREKYWNHLAPEQEPAD</sequence>
<dbReference type="GO" id="GO:0016874">
    <property type="term" value="F:ligase activity"/>
    <property type="evidence" value="ECO:0007669"/>
    <property type="project" value="UniProtKB-KW"/>
</dbReference>
<dbReference type="EMBL" id="JAGGLG010000009">
    <property type="protein sequence ID" value="MBP2018007.1"/>
    <property type="molecule type" value="Genomic_DNA"/>
</dbReference>
<evidence type="ECO:0000256" key="3">
    <source>
        <dbReference type="ARBA" id="ARBA00022832"/>
    </source>
</evidence>
<keyword evidence="4" id="KW-0443">Lipid metabolism</keyword>
<feature type="domain" description="AMP-binding enzyme C-terminal" evidence="6">
    <location>
        <begin position="446"/>
        <end position="520"/>
    </location>
</feature>
<evidence type="ECO:0000256" key="4">
    <source>
        <dbReference type="ARBA" id="ARBA00023098"/>
    </source>
</evidence>
<comment type="caution">
    <text evidence="7">The sequence shown here is derived from an EMBL/GenBank/DDBJ whole genome shotgun (WGS) entry which is preliminary data.</text>
</comment>
<dbReference type="Gene3D" id="3.30.300.30">
    <property type="match status" value="1"/>
</dbReference>
<feature type="domain" description="AMP-dependent synthetase/ligase" evidence="5">
    <location>
        <begin position="14"/>
        <end position="396"/>
    </location>
</feature>
<evidence type="ECO:0000259" key="6">
    <source>
        <dbReference type="Pfam" id="PF13193"/>
    </source>
</evidence>
<comment type="similarity">
    <text evidence="1">Belongs to the ATP-dependent AMP-binding enzyme family.</text>
</comment>
<evidence type="ECO:0000259" key="5">
    <source>
        <dbReference type="Pfam" id="PF00501"/>
    </source>
</evidence>
<reference evidence="7 8" key="1">
    <citation type="submission" date="2021-03" db="EMBL/GenBank/DDBJ databases">
        <title>Genomic Encyclopedia of Type Strains, Phase IV (KMG-IV): sequencing the most valuable type-strain genomes for metagenomic binning, comparative biology and taxonomic classification.</title>
        <authorList>
            <person name="Goeker M."/>
        </authorList>
    </citation>
    <scope>NUCLEOTIDE SEQUENCE [LARGE SCALE GENOMIC DNA]</scope>
    <source>
        <strain evidence="7 8">DSM 27138</strain>
    </source>
</reference>
<keyword evidence="2 7" id="KW-0436">Ligase</keyword>
<dbReference type="Pfam" id="PF00501">
    <property type="entry name" value="AMP-binding"/>
    <property type="match status" value="1"/>
</dbReference>
<dbReference type="EC" id="6.2.1.-" evidence="7"/>
<dbReference type="InterPro" id="IPR045851">
    <property type="entry name" value="AMP-bd_C_sf"/>
</dbReference>
<dbReference type="RefSeq" id="WP_280953629.1">
    <property type="nucleotide sequence ID" value="NZ_JAGGLG010000009.1"/>
</dbReference>
<dbReference type="PANTHER" id="PTHR43859:SF4">
    <property type="entry name" value="BUTANOATE--COA LIGASE AAE1-RELATED"/>
    <property type="match status" value="1"/>
</dbReference>
<dbReference type="Proteomes" id="UP001519289">
    <property type="component" value="Unassembled WGS sequence"/>
</dbReference>
<dbReference type="NCBIfam" id="NF004837">
    <property type="entry name" value="PRK06187.1"/>
    <property type="match status" value="1"/>
</dbReference>
<gene>
    <name evidence="7" type="ORF">J2Z79_001406</name>
</gene>
<dbReference type="Pfam" id="PF13193">
    <property type="entry name" value="AMP-binding_C"/>
    <property type="match status" value="1"/>
</dbReference>
<keyword evidence="3" id="KW-0276">Fatty acid metabolism</keyword>
<dbReference type="SUPFAM" id="SSF56801">
    <property type="entry name" value="Acetyl-CoA synthetase-like"/>
    <property type="match status" value="1"/>
</dbReference>
<protein>
    <submittedName>
        <fullName evidence="7">Fatty-acyl-CoA synthase</fullName>
        <ecNumber evidence="7">6.2.1.-</ecNumber>
    </submittedName>
</protein>
<evidence type="ECO:0000313" key="8">
    <source>
        <dbReference type="Proteomes" id="UP001519289"/>
    </source>
</evidence>